<protein>
    <submittedName>
        <fullName evidence="1">Uncharacterized protein</fullName>
    </submittedName>
</protein>
<gene>
    <name evidence="1" type="ORF">BOLC7T41663H</name>
</gene>
<name>A0A3P6DWH6_BRAOL</name>
<proteinExistence type="predicted"/>
<sequence>SLAEECLRLSVQCYTRDAEAISVEMNQQTISEC</sequence>
<dbReference type="AlphaFoldDB" id="A0A3P6DWH6"/>
<feature type="non-terminal residue" evidence="1">
    <location>
        <position position="1"/>
    </location>
</feature>
<dbReference type="EMBL" id="LR031876">
    <property type="protein sequence ID" value="VDD36103.1"/>
    <property type="molecule type" value="Genomic_DNA"/>
</dbReference>
<evidence type="ECO:0000313" key="1">
    <source>
        <dbReference type="EMBL" id="VDD36103.1"/>
    </source>
</evidence>
<reference evidence="1" key="1">
    <citation type="submission" date="2018-11" db="EMBL/GenBank/DDBJ databases">
        <authorList>
            <consortium name="Genoscope - CEA"/>
            <person name="William W."/>
        </authorList>
    </citation>
    <scope>NUCLEOTIDE SEQUENCE</scope>
</reference>
<organism evidence="1">
    <name type="scientific">Brassica oleracea</name>
    <name type="common">Wild cabbage</name>
    <dbReference type="NCBI Taxonomy" id="3712"/>
    <lineage>
        <taxon>Eukaryota</taxon>
        <taxon>Viridiplantae</taxon>
        <taxon>Streptophyta</taxon>
        <taxon>Embryophyta</taxon>
        <taxon>Tracheophyta</taxon>
        <taxon>Spermatophyta</taxon>
        <taxon>Magnoliopsida</taxon>
        <taxon>eudicotyledons</taxon>
        <taxon>Gunneridae</taxon>
        <taxon>Pentapetalae</taxon>
        <taxon>rosids</taxon>
        <taxon>malvids</taxon>
        <taxon>Brassicales</taxon>
        <taxon>Brassicaceae</taxon>
        <taxon>Brassiceae</taxon>
        <taxon>Brassica</taxon>
    </lineage>
</organism>
<accession>A0A3P6DWH6</accession>